<dbReference type="Pfam" id="PF05193">
    <property type="entry name" value="Peptidase_M16_C"/>
    <property type="match status" value="1"/>
</dbReference>
<dbReference type="InterPro" id="IPR007863">
    <property type="entry name" value="Peptidase_M16_C"/>
</dbReference>
<dbReference type="PANTHER" id="PTHR11851">
    <property type="entry name" value="METALLOPROTEASE"/>
    <property type="match status" value="1"/>
</dbReference>
<keyword evidence="5" id="KW-1185">Reference proteome</keyword>
<dbReference type="OrthoDB" id="9811314at2"/>
<dbReference type="InterPro" id="IPR050361">
    <property type="entry name" value="MPP/UQCRC_Complex"/>
</dbReference>
<comment type="caution">
    <text evidence="4">The sequence shown here is derived from an EMBL/GenBank/DDBJ whole genome shotgun (WGS) entry which is preliminary data.</text>
</comment>
<dbReference type="Gene3D" id="3.30.830.10">
    <property type="entry name" value="Metalloenzyme, LuxS/M16 peptidase-like"/>
    <property type="match status" value="2"/>
</dbReference>
<dbReference type="Proteomes" id="UP000032232">
    <property type="component" value="Unassembled WGS sequence"/>
</dbReference>
<dbReference type="STRING" id="935700.jaqu_27220"/>
<feature type="domain" description="Peptidase M16 N-terminal" evidence="2">
    <location>
        <begin position="44"/>
        <end position="186"/>
    </location>
</feature>
<evidence type="ECO:0000256" key="1">
    <source>
        <dbReference type="SAM" id="SignalP"/>
    </source>
</evidence>
<dbReference type="PATRIC" id="fig|935700.4.peg.2816"/>
<reference evidence="4 5" key="1">
    <citation type="submission" date="2015-02" db="EMBL/GenBank/DDBJ databases">
        <title>Genome Sequence of Jannaschia aquimarina DSM28248, a member of the Roseobacter clade.</title>
        <authorList>
            <person name="Voget S."/>
            <person name="Daniel R."/>
        </authorList>
    </citation>
    <scope>NUCLEOTIDE SEQUENCE [LARGE SCALE GENOMIC DNA]</scope>
    <source>
        <strain evidence="4 5">GSW-M26</strain>
    </source>
</reference>
<evidence type="ECO:0000259" key="2">
    <source>
        <dbReference type="Pfam" id="PF00675"/>
    </source>
</evidence>
<proteinExistence type="predicted"/>
<name>A0A0D1EI05_9RHOB</name>
<dbReference type="GO" id="GO:0046872">
    <property type="term" value="F:metal ion binding"/>
    <property type="evidence" value="ECO:0007669"/>
    <property type="project" value="InterPro"/>
</dbReference>
<dbReference type="InterPro" id="IPR011249">
    <property type="entry name" value="Metalloenz_LuxS/M16"/>
</dbReference>
<feature type="signal peptide" evidence="1">
    <location>
        <begin position="1"/>
        <end position="23"/>
    </location>
</feature>
<keyword evidence="1" id="KW-0732">Signal</keyword>
<dbReference type="Pfam" id="PF00675">
    <property type="entry name" value="Peptidase_M16"/>
    <property type="match status" value="1"/>
</dbReference>
<dbReference type="SUPFAM" id="SSF63411">
    <property type="entry name" value="LuxS/MPP-like metallohydrolase"/>
    <property type="match status" value="2"/>
</dbReference>
<accession>A0A0D1EI05</accession>
<organism evidence="4 5">
    <name type="scientific">Jannaschia aquimarina</name>
    <dbReference type="NCBI Taxonomy" id="935700"/>
    <lineage>
        <taxon>Bacteria</taxon>
        <taxon>Pseudomonadati</taxon>
        <taxon>Pseudomonadota</taxon>
        <taxon>Alphaproteobacteria</taxon>
        <taxon>Rhodobacterales</taxon>
        <taxon>Roseobacteraceae</taxon>
        <taxon>Jannaschia</taxon>
    </lineage>
</organism>
<dbReference type="EMBL" id="JYFE01000049">
    <property type="protein sequence ID" value="KIT15475.1"/>
    <property type="molecule type" value="Genomic_DNA"/>
</dbReference>
<sequence length="445" mass="47600">MTMLSRFLAPVALFAALTSAAWAETDVDVQEVVSPGGITAWLVEEPSIPFVAIELRFKGGASLDAPGKRGATNLMMATLEEGAGERDALAFAREVETLAARFSFEAYNDSVSVSAAMLTENRDEAVALLREALISPRFDQAAVDRVRDQVLAVIAQDSTDPGEIASQTMAALAFPDHPYGTVLEGTRETVSSLTPDDLREAHAAALTLDRVRVGVTGDITAAELGPLLDELLGDLPATGGPVVEEADYSLAGGVTVVDFPSPQSLVLFGHEGIEREDDDFFAAFVLNHIIGGRGFNSILMNEVRVERGLTYGIGTFLVQRDHAEQYMGQFSSSNDRTAEAVQIVRDVWARKGAGDIDPDALEAAKTYLTGAYPLRFDGNSNIASILVGMQMDGMPIDYVATRNDKIEAVTAEDLSRVAQRLLDPEALHFVVVGQPEGLVTGPLTD</sequence>
<evidence type="ECO:0000259" key="3">
    <source>
        <dbReference type="Pfam" id="PF05193"/>
    </source>
</evidence>
<evidence type="ECO:0000313" key="5">
    <source>
        <dbReference type="Proteomes" id="UP000032232"/>
    </source>
</evidence>
<feature type="chain" id="PRO_5002229992" evidence="1">
    <location>
        <begin position="24"/>
        <end position="445"/>
    </location>
</feature>
<dbReference type="AlphaFoldDB" id="A0A0D1EI05"/>
<feature type="domain" description="Peptidase M16 C-terminal" evidence="3">
    <location>
        <begin position="192"/>
        <end position="367"/>
    </location>
</feature>
<protein>
    <submittedName>
        <fullName evidence="4">Peptidase M16 inactive domain protein</fullName>
    </submittedName>
</protein>
<dbReference type="PANTHER" id="PTHR11851:SF224">
    <property type="entry name" value="PROCESSING PROTEASE"/>
    <property type="match status" value="1"/>
</dbReference>
<gene>
    <name evidence="4" type="ORF">jaqu_27220</name>
</gene>
<evidence type="ECO:0000313" key="4">
    <source>
        <dbReference type="EMBL" id="KIT15475.1"/>
    </source>
</evidence>
<dbReference type="InterPro" id="IPR011765">
    <property type="entry name" value="Pept_M16_N"/>
</dbReference>